<dbReference type="Gene3D" id="2.20.180.10">
    <property type="entry name" value="putative fmn-dependent nitroreductase like domains"/>
    <property type="match status" value="1"/>
</dbReference>
<accession>A0A4R3K2V4</accession>
<dbReference type="InterPro" id="IPR029479">
    <property type="entry name" value="Nitroreductase"/>
</dbReference>
<feature type="domain" description="Nitroreductase" evidence="3">
    <location>
        <begin position="99"/>
        <end position="150"/>
    </location>
</feature>
<dbReference type="InterPro" id="IPR000415">
    <property type="entry name" value="Nitroreductase-like"/>
</dbReference>
<dbReference type="SUPFAM" id="SSF55469">
    <property type="entry name" value="FMN-dependent nitroreductase-like"/>
    <property type="match status" value="1"/>
</dbReference>
<protein>
    <submittedName>
        <fullName evidence="4">Nitroreductase</fullName>
    </submittedName>
</protein>
<gene>
    <name evidence="4" type="ORF">EDC37_12016</name>
</gene>
<evidence type="ECO:0000256" key="1">
    <source>
        <dbReference type="ARBA" id="ARBA00007118"/>
    </source>
</evidence>
<name>A0A4R3K2V4_9FIRM</name>
<dbReference type="CDD" id="cd02062">
    <property type="entry name" value="Nitro_FMN_reductase"/>
    <property type="match status" value="1"/>
</dbReference>
<evidence type="ECO:0000259" key="3">
    <source>
        <dbReference type="Pfam" id="PF00881"/>
    </source>
</evidence>
<dbReference type="EMBL" id="SMAA01000020">
    <property type="protein sequence ID" value="TCS76771.1"/>
    <property type="molecule type" value="Genomic_DNA"/>
</dbReference>
<organism evidence="4 5">
    <name type="scientific">Pectinatus cerevisiiphilus</name>
    <dbReference type="NCBI Taxonomy" id="86956"/>
    <lineage>
        <taxon>Bacteria</taxon>
        <taxon>Bacillati</taxon>
        <taxon>Bacillota</taxon>
        <taxon>Negativicutes</taxon>
        <taxon>Selenomonadales</taxon>
        <taxon>Selenomonadaceae</taxon>
        <taxon>Pectinatus</taxon>
    </lineage>
</organism>
<dbReference type="PANTHER" id="PTHR43673:SF10">
    <property type="entry name" value="NADH DEHYDROGENASE_NAD(P)H NITROREDUCTASE XCC3605-RELATED"/>
    <property type="match status" value="1"/>
</dbReference>
<feature type="domain" description="Nitroreductase" evidence="3">
    <location>
        <begin position="6"/>
        <end position="63"/>
    </location>
</feature>
<keyword evidence="2" id="KW-0560">Oxidoreductase</keyword>
<reference evidence="4 5" key="1">
    <citation type="submission" date="2019-03" db="EMBL/GenBank/DDBJ databases">
        <title>Genomic Encyclopedia of Type Strains, Phase IV (KMG-IV): sequencing the most valuable type-strain genomes for metagenomic binning, comparative biology and taxonomic classification.</title>
        <authorList>
            <person name="Goeker M."/>
        </authorList>
    </citation>
    <scope>NUCLEOTIDE SEQUENCE [LARGE SCALE GENOMIC DNA]</scope>
    <source>
        <strain evidence="4 5">DSM 20467</strain>
    </source>
</reference>
<dbReference type="AlphaFoldDB" id="A0A4R3K2V4"/>
<evidence type="ECO:0000256" key="2">
    <source>
        <dbReference type="ARBA" id="ARBA00023002"/>
    </source>
</evidence>
<dbReference type="InterPro" id="IPR023312">
    <property type="entry name" value="Put_nitroreductase_C_bac"/>
</dbReference>
<dbReference type="Proteomes" id="UP000295188">
    <property type="component" value="Unassembled WGS sequence"/>
</dbReference>
<evidence type="ECO:0000313" key="5">
    <source>
        <dbReference type="Proteomes" id="UP000295188"/>
    </source>
</evidence>
<keyword evidence="5" id="KW-1185">Reference proteome</keyword>
<dbReference type="PANTHER" id="PTHR43673">
    <property type="entry name" value="NAD(P)H NITROREDUCTASE YDGI-RELATED"/>
    <property type="match status" value="1"/>
</dbReference>
<evidence type="ECO:0000313" key="4">
    <source>
        <dbReference type="EMBL" id="TCS76771.1"/>
    </source>
</evidence>
<dbReference type="Pfam" id="PF00881">
    <property type="entry name" value="Nitroreductase"/>
    <property type="match status" value="2"/>
</dbReference>
<dbReference type="RefSeq" id="WP_132551231.1">
    <property type="nucleotide sequence ID" value="NZ_SMAA01000020.1"/>
</dbReference>
<proteinExistence type="inferred from homology"/>
<dbReference type="OrthoDB" id="9804207at2"/>
<dbReference type="GO" id="GO:0016491">
    <property type="term" value="F:oxidoreductase activity"/>
    <property type="evidence" value="ECO:0007669"/>
    <property type="project" value="UniProtKB-KW"/>
</dbReference>
<dbReference type="Gene3D" id="3.40.109.10">
    <property type="entry name" value="NADH Oxidase"/>
    <property type="match status" value="1"/>
</dbReference>
<sequence>MLKELIAKNRSYRRFYQDKQVSRDVLKELVDLARLSPCGANRQTLRFVLSADEKKNAAISKCIFWAGYYKDWDGPEDGEKPSAYIVIVRDISAGGGMPQDEGIAAQSILLGAVEKGMGGCIIANINRKELKKVLAIGDKYEIALVLAIGYPKEKVVLEALGQSGDIKYWRDEKQVHHVPKRSLQDLILE</sequence>
<comment type="similarity">
    <text evidence="1">Belongs to the nitroreductase family.</text>
</comment>
<comment type="caution">
    <text evidence="4">The sequence shown here is derived from an EMBL/GenBank/DDBJ whole genome shotgun (WGS) entry which is preliminary data.</text>
</comment>